<evidence type="ECO:0000256" key="11">
    <source>
        <dbReference type="PIRSR" id="PIRSR600823-5"/>
    </source>
</evidence>
<dbReference type="GO" id="GO:0140825">
    <property type="term" value="F:lactoperoxidase activity"/>
    <property type="evidence" value="ECO:0007669"/>
    <property type="project" value="UniProtKB-EC"/>
</dbReference>
<dbReference type="InterPro" id="IPR019793">
    <property type="entry name" value="Peroxidases_heam-ligand_BS"/>
</dbReference>
<evidence type="ECO:0000256" key="2">
    <source>
        <dbReference type="ARBA" id="ARBA00006873"/>
    </source>
</evidence>
<dbReference type="InterPro" id="IPR002016">
    <property type="entry name" value="Haem_peroxidase"/>
</dbReference>
<evidence type="ECO:0000256" key="10">
    <source>
        <dbReference type="PIRSR" id="PIRSR600823-3"/>
    </source>
</evidence>
<dbReference type="PANTHER" id="PTHR31517">
    <property type="match status" value="1"/>
</dbReference>
<dbReference type="Pfam" id="PF00141">
    <property type="entry name" value="peroxidase"/>
    <property type="match status" value="1"/>
</dbReference>
<dbReference type="PROSITE" id="PS00435">
    <property type="entry name" value="PEROXIDASE_1"/>
    <property type="match status" value="1"/>
</dbReference>
<keyword evidence="3" id="KW-0575">Peroxidase</keyword>
<keyword evidence="11" id="KW-1015">Disulfide bond</keyword>
<dbReference type="Gene3D" id="1.10.420.10">
    <property type="entry name" value="Peroxidase, domain 2"/>
    <property type="match status" value="1"/>
</dbReference>
<evidence type="ECO:0000256" key="9">
    <source>
        <dbReference type="ARBA" id="ARBA00023324"/>
    </source>
</evidence>
<dbReference type="GO" id="GO:0006979">
    <property type="term" value="P:response to oxidative stress"/>
    <property type="evidence" value="ECO:0007669"/>
    <property type="project" value="InterPro"/>
</dbReference>
<dbReference type="InterPro" id="IPR010255">
    <property type="entry name" value="Haem_peroxidase_sf"/>
</dbReference>
<keyword evidence="9" id="KW-0376">Hydrogen peroxide</keyword>
<evidence type="ECO:0000256" key="8">
    <source>
        <dbReference type="ARBA" id="ARBA00023004"/>
    </source>
</evidence>
<comment type="catalytic activity">
    <reaction evidence="1">
        <text>2 a phenolic donor + H2O2 = 2 a phenolic radical donor + 2 H2O</text>
        <dbReference type="Rhea" id="RHEA:56136"/>
        <dbReference type="ChEBI" id="CHEBI:15377"/>
        <dbReference type="ChEBI" id="CHEBI:16240"/>
        <dbReference type="ChEBI" id="CHEBI:139520"/>
        <dbReference type="ChEBI" id="CHEBI:139521"/>
        <dbReference type="EC" id="1.11.1.7"/>
    </reaction>
</comment>
<dbReference type="GO" id="GO:0042744">
    <property type="term" value="P:hydrogen peroxide catabolic process"/>
    <property type="evidence" value="ECO:0007669"/>
    <property type="project" value="UniProtKB-KW"/>
</dbReference>
<comment type="cofactor">
    <cofactor evidence="10">
        <name>Ca(2+)</name>
        <dbReference type="ChEBI" id="CHEBI:29108"/>
    </cofactor>
    <text evidence="10">Binds 2 calcium ions per subunit.</text>
</comment>
<keyword evidence="5 10" id="KW-0479">Metal-binding</keyword>
<sequence>MAVFVGDHGFTVPELVALSGAHTLGQAHCANFKNRLSGFGKAGKDPTMEAGMAASLAKACKRRPYAFFETFVQGMGRMGQLDLSPDGNGRLS</sequence>
<dbReference type="SUPFAM" id="SSF48113">
    <property type="entry name" value="Heme-dependent peroxidases"/>
    <property type="match status" value="1"/>
</dbReference>
<comment type="similarity">
    <text evidence="2">Belongs to the peroxidase family. Ascorbate peroxidase subfamily.</text>
</comment>
<dbReference type="AlphaFoldDB" id="R7W4N6"/>
<keyword evidence="7" id="KW-0560">Oxidoreductase</keyword>
<feature type="binding site" description="axial binding residue" evidence="10">
    <location>
        <position position="22"/>
    </location>
    <ligand>
        <name>heme b</name>
        <dbReference type="ChEBI" id="CHEBI:60344"/>
    </ligand>
    <ligandPart>
        <name>Fe</name>
        <dbReference type="ChEBI" id="CHEBI:18248"/>
    </ligandPart>
</feature>
<reference evidence="13" key="1">
    <citation type="submission" date="2015-06" db="UniProtKB">
        <authorList>
            <consortium name="EnsemblPlants"/>
        </authorList>
    </citation>
    <scope>IDENTIFICATION</scope>
</reference>
<keyword evidence="4" id="KW-0349">Heme</keyword>
<comment type="cofactor">
    <cofactor evidence="10">
        <name>heme b</name>
        <dbReference type="ChEBI" id="CHEBI:60344"/>
    </cofactor>
    <text evidence="10">Binds 1 heme b (iron(II)-protoporphyrin IX) group per subunit.</text>
</comment>
<feature type="binding site" evidence="10">
    <location>
        <position position="23"/>
    </location>
    <ligand>
        <name>Ca(2+)</name>
        <dbReference type="ChEBI" id="CHEBI:29108"/>
        <label>2</label>
    </ligand>
</feature>
<feature type="domain" description="Plant heme peroxidase family profile" evidence="12">
    <location>
        <begin position="1"/>
        <end position="75"/>
    </location>
</feature>
<proteinExistence type="inferred from homology"/>
<keyword evidence="6 10" id="KW-0106">Calcium</keyword>
<dbReference type="InterPro" id="IPR000823">
    <property type="entry name" value="Peroxidase_pln"/>
</dbReference>
<dbReference type="GO" id="GO:0020037">
    <property type="term" value="F:heme binding"/>
    <property type="evidence" value="ECO:0007669"/>
    <property type="project" value="InterPro"/>
</dbReference>
<dbReference type="EnsemblPlants" id="EMT03082">
    <property type="protein sequence ID" value="EMT03082"/>
    <property type="gene ID" value="F775_42561"/>
</dbReference>
<evidence type="ECO:0000256" key="4">
    <source>
        <dbReference type="ARBA" id="ARBA00022617"/>
    </source>
</evidence>
<evidence type="ECO:0000256" key="7">
    <source>
        <dbReference type="ARBA" id="ARBA00023002"/>
    </source>
</evidence>
<dbReference type="GO" id="GO:0046872">
    <property type="term" value="F:metal ion binding"/>
    <property type="evidence" value="ECO:0007669"/>
    <property type="project" value="UniProtKB-KW"/>
</dbReference>
<evidence type="ECO:0000256" key="5">
    <source>
        <dbReference type="ARBA" id="ARBA00022723"/>
    </source>
</evidence>
<dbReference type="PROSITE" id="PS50873">
    <property type="entry name" value="PEROXIDASE_4"/>
    <property type="match status" value="1"/>
</dbReference>
<evidence type="ECO:0000256" key="1">
    <source>
        <dbReference type="ARBA" id="ARBA00000189"/>
    </source>
</evidence>
<evidence type="ECO:0000259" key="12">
    <source>
        <dbReference type="PROSITE" id="PS50873"/>
    </source>
</evidence>
<evidence type="ECO:0000313" key="13">
    <source>
        <dbReference type="EnsemblPlants" id="EMT03082"/>
    </source>
</evidence>
<protein>
    <recommendedName>
        <fullName evidence="12">Plant heme peroxidase family profile domain-containing protein</fullName>
    </recommendedName>
</protein>
<keyword evidence="8 10" id="KW-0408">Iron</keyword>
<evidence type="ECO:0000256" key="3">
    <source>
        <dbReference type="ARBA" id="ARBA00022559"/>
    </source>
</evidence>
<name>R7W4N6_AEGTA</name>
<evidence type="ECO:0000256" key="6">
    <source>
        <dbReference type="ARBA" id="ARBA00022837"/>
    </source>
</evidence>
<organism evidence="13">
    <name type="scientific">Aegilops tauschii</name>
    <name type="common">Tausch's goatgrass</name>
    <name type="synonym">Aegilops squarrosa</name>
    <dbReference type="NCBI Taxonomy" id="37682"/>
    <lineage>
        <taxon>Eukaryota</taxon>
        <taxon>Viridiplantae</taxon>
        <taxon>Streptophyta</taxon>
        <taxon>Embryophyta</taxon>
        <taxon>Tracheophyta</taxon>
        <taxon>Spermatophyta</taxon>
        <taxon>Magnoliopsida</taxon>
        <taxon>Liliopsida</taxon>
        <taxon>Poales</taxon>
        <taxon>Poaceae</taxon>
        <taxon>BOP clade</taxon>
        <taxon>Pooideae</taxon>
        <taxon>Triticodae</taxon>
        <taxon>Triticeae</taxon>
        <taxon>Triticinae</taxon>
        <taxon>Aegilops</taxon>
    </lineage>
</organism>
<dbReference type="PANTHER" id="PTHR31517:SF17">
    <property type="entry name" value="PEROXIDASE 6"/>
    <property type="match status" value="1"/>
</dbReference>
<feature type="disulfide bond" evidence="11">
    <location>
        <begin position="29"/>
        <end position="60"/>
    </location>
</feature>
<accession>R7W4N6</accession>